<evidence type="ECO:0000256" key="4">
    <source>
        <dbReference type="RuleBase" id="RU369004"/>
    </source>
</evidence>
<evidence type="ECO:0000256" key="2">
    <source>
        <dbReference type="ARBA" id="ARBA00023012"/>
    </source>
</evidence>
<dbReference type="PROSITE" id="PS50894">
    <property type="entry name" value="HPT"/>
    <property type="match status" value="1"/>
</dbReference>
<proteinExistence type="predicted"/>
<dbReference type="InterPro" id="IPR036641">
    <property type="entry name" value="HPT_dom_sf"/>
</dbReference>
<reference evidence="6" key="1">
    <citation type="submission" date="2023-05" db="EMBL/GenBank/DDBJ databases">
        <title>Genome and transcriptome analyses reveal genes involved in the formation of fine ridges on petal epidermal cells in Hibiscus trionum.</title>
        <authorList>
            <person name="Koshimizu S."/>
            <person name="Masuda S."/>
            <person name="Ishii T."/>
            <person name="Shirasu K."/>
            <person name="Hoshino A."/>
            <person name="Arita M."/>
        </authorList>
    </citation>
    <scope>NUCLEOTIDE SEQUENCE</scope>
    <source>
        <strain evidence="6">Hamamatsu line</strain>
    </source>
</reference>
<dbReference type="GO" id="GO:0005634">
    <property type="term" value="C:nucleus"/>
    <property type="evidence" value="ECO:0007669"/>
    <property type="project" value="UniProtKB-SubCell"/>
</dbReference>
<gene>
    <name evidence="6" type="ORF">HRI_002710800</name>
</gene>
<dbReference type="GO" id="GO:0005829">
    <property type="term" value="C:cytosol"/>
    <property type="evidence" value="ECO:0007669"/>
    <property type="project" value="UniProtKB-SubCell"/>
</dbReference>
<accession>A0A9W7IA32</accession>
<name>A0A9W7IA32_HIBTR</name>
<dbReference type="AlphaFoldDB" id="A0A9W7IA32"/>
<keyword evidence="1 4" id="KW-0932">Cytokinin signaling pathway</keyword>
<keyword evidence="7" id="KW-1185">Reference proteome</keyword>
<evidence type="ECO:0000256" key="3">
    <source>
        <dbReference type="PROSITE-ProRule" id="PRU00110"/>
    </source>
</evidence>
<comment type="function">
    <text evidence="4">Functions as a two-component phosphorelay mediators between cytokinin sensor histidine kinases and response regulators (B-type ARRs). Plays an important role in propagating cytokinin signal transduction.</text>
</comment>
<dbReference type="Pfam" id="PF01627">
    <property type="entry name" value="Hpt"/>
    <property type="match status" value="1"/>
</dbReference>
<evidence type="ECO:0000259" key="5">
    <source>
        <dbReference type="PROSITE" id="PS50894"/>
    </source>
</evidence>
<dbReference type="PANTHER" id="PTHR28242:SF63">
    <property type="entry name" value="HISTIDINE-CONTAINING PHOSPHOTRANSFER PROTEIN"/>
    <property type="match status" value="1"/>
</dbReference>
<dbReference type="Proteomes" id="UP001165190">
    <property type="component" value="Unassembled WGS sequence"/>
</dbReference>
<dbReference type="GO" id="GO:0009736">
    <property type="term" value="P:cytokinin-activated signaling pathway"/>
    <property type="evidence" value="ECO:0007669"/>
    <property type="project" value="UniProtKB-KW"/>
</dbReference>
<comment type="caution">
    <text evidence="6">The sequence shown here is derived from an EMBL/GenBank/DDBJ whole genome shotgun (WGS) entry which is preliminary data.</text>
</comment>
<organism evidence="6 7">
    <name type="scientific">Hibiscus trionum</name>
    <name type="common">Flower of an hour</name>
    <dbReference type="NCBI Taxonomy" id="183268"/>
    <lineage>
        <taxon>Eukaryota</taxon>
        <taxon>Viridiplantae</taxon>
        <taxon>Streptophyta</taxon>
        <taxon>Embryophyta</taxon>
        <taxon>Tracheophyta</taxon>
        <taxon>Spermatophyta</taxon>
        <taxon>Magnoliopsida</taxon>
        <taxon>eudicotyledons</taxon>
        <taxon>Gunneridae</taxon>
        <taxon>Pentapetalae</taxon>
        <taxon>rosids</taxon>
        <taxon>malvids</taxon>
        <taxon>Malvales</taxon>
        <taxon>Malvaceae</taxon>
        <taxon>Malvoideae</taxon>
        <taxon>Hibiscus</taxon>
    </lineage>
</organism>
<dbReference type="GO" id="GO:0009927">
    <property type="term" value="F:histidine phosphotransfer kinase activity"/>
    <property type="evidence" value="ECO:0007669"/>
    <property type="project" value="UniProtKB-UniRule"/>
</dbReference>
<comment type="domain">
    <text evidence="4">Histidine-containing phosphotransfer domain (HPt) contains an active histidine that mediates the phosphotransfer.</text>
</comment>
<evidence type="ECO:0000313" key="6">
    <source>
        <dbReference type="EMBL" id="GMI90415.1"/>
    </source>
</evidence>
<dbReference type="Gene3D" id="1.20.120.160">
    <property type="entry name" value="HPT domain"/>
    <property type="match status" value="1"/>
</dbReference>
<evidence type="ECO:0000256" key="1">
    <source>
        <dbReference type="ARBA" id="ARBA00022864"/>
    </source>
</evidence>
<feature type="domain" description="HPt" evidence="5">
    <location>
        <begin position="42"/>
        <end position="145"/>
    </location>
</feature>
<sequence length="153" mass="16955">MAASSSRDDLNNQVLHIIRSMQQEGMVDFRFGMVHGMKETNGPFFFASLLPTFCRDSTETFRELTAALGQTMLNYHDLVELCIKIKGSASCIGACHMADACNEVQRAAERGEDKESLLTALNAAKQVFSAVQEKMDILLQLERRIISHDTAGP</sequence>
<dbReference type="PANTHER" id="PTHR28242">
    <property type="entry name" value="PHOSPHORELAY INTERMEDIATE PROTEIN YPD1"/>
    <property type="match status" value="1"/>
</dbReference>
<dbReference type="OrthoDB" id="591185at2759"/>
<dbReference type="GO" id="GO:0043424">
    <property type="term" value="F:protein histidine kinase binding"/>
    <property type="evidence" value="ECO:0007669"/>
    <property type="project" value="UniProtKB-UniRule"/>
</dbReference>
<dbReference type="GO" id="GO:0000160">
    <property type="term" value="P:phosphorelay signal transduction system"/>
    <property type="evidence" value="ECO:0007669"/>
    <property type="project" value="UniProtKB-UniRule"/>
</dbReference>
<comment type="caution">
    <text evidence="3">Lacks conserved residue(s) required for the propagation of feature annotation.</text>
</comment>
<dbReference type="SUPFAM" id="SSF47226">
    <property type="entry name" value="Histidine-containing phosphotransfer domain, HPT domain"/>
    <property type="match status" value="1"/>
</dbReference>
<comment type="subcellular location">
    <subcellularLocation>
        <location evidence="4">Cytoplasm</location>
        <location evidence="4">Cytosol</location>
    </subcellularLocation>
    <subcellularLocation>
        <location evidence="4">Nucleus</location>
    </subcellularLocation>
</comment>
<keyword evidence="2 4" id="KW-0902">Two-component regulatory system</keyword>
<dbReference type="InterPro" id="IPR045871">
    <property type="entry name" value="AHP1-5/YPD1"/>
</dbReference>
<evidence type="ECO:0000313" key="7">
    <source>
        <dbReference type="Proteomes" id="UP001165190"/>
    </source>
</evidence>
<protein>
    <recommendedName>
        <fullName evidence="4">Histidine-containing phosphotransfer protein</fullName>
    </recommendedName>
</protein>
<dbReference type="EMBL" id="BSYR01000024">
    <property type="protein sequence ID" value="GMI90415.1"/>
    <property type="molecule type" value="Genomic_DNA"/>
</dbReference>
<dbReference type="InterPro" id="IPR008207">
    <property type="entry name" value="Sig_transdc_His_kin_Hpt_dom"/>
</dbReference>